<name>A0A3B0ZVH3_9ZZZZ</name>
<accession>A0A3B0ZVH3</accession>
<dbReference type="PANTHER" id="PTHR43031">
    <property type="entry name" value="FAD-DEPENDENT OXIDOREDUCTASE"/>
    <property type="match status" value="1"/>
</dbReference>
<dbReference type="PANTHER" id="PTHR43031:SF1">
    <property type="entry name" value="PYRIDINE NUCLEOTIDE-DISULPHIDE OXIDOREDUCTASE"/>
    <property type="match status" value="1"/>
</dbReference>
<dbReference type="EMBL" id="UOFO01000048">
    <property type="protein sequence ID" value="VAW84576.1"/>
    <property type="molecule type" value="Genomic_DNA"/>
</dbReference>
<gene>
    <name evidence="2" type="ORF">MNBD_GAMMA16-523</name>
</gene>
<reference evidence="2" key="1">
    <citation type="submission" date="2018-06" db="EMBL/GenBank/DDBJ databases">
        <authorList>
            <person name="Zhirakovskaya E."/>
        </authorList>
    </citation>
    <scope>NUCLEOTIDE SEQUENCE</scope>
</reference>
<sequence length="157" mass="18256">MSLAHAEDRQQQLWNLYSSYVADDTLKNTPEIRVPELLVLAKNQRVLVDVREKQEIQVSIIPGALTQAQFEQQIERYRDYTIVVYCTIGYRSGRYVNRLLKQNIKAVNLAGGVLAWAHAGQVFNKKGRVSKQVHVYGERWNLLPVDYEAVYERSWFN</sequence>
<dbReference type="Gene3D" id="3.40.250.10">
    <property type="entry name" value="Rhodanese-like domain"/>
    <property type="match status" value="1"/>
</dbReference>
<dbReference type="Pfam" id="PF00581">
    <property type="entry name" value="Rhodanese"/>
    <property type="match status" value="1"/>
</dbReference>
<dbReference type="SMART" id="SM00450">
    <property type="entry name" value="RHOD"/>
    <property type="match status" value="1"/>
</dbReference>
<organism evidence="2">
    <name type="scientific">hydrothermal vent metagenome</name>
    <dbReference type="NCBI Taxonomy" id="652676"/>
    <lineage>
        <taxon>unclassified sequences</taxon>
        <taxon>metagenomes</taxon>
        <taxon>ecological metagenomes</taxon>
    </lineage>
</organism>
<proteinExistence type="predicted"/>
<dbReference type="SUPFAM" id="SSF52821">
    <property type="entry name" value="Rhodanese/Cell cycle control phosphatase"/>
    <property type="match status" value="1"/>
</dbReference>
<dbReference type="InterPro" id="IPR050229">
    <property type="entry name" value="GlpE_sulfurtransferase"/>
</dbReference>
<dbReference type="InterPro" id="IPR036873">
    <property type="entry name" value="Rhodanese-like_dom_sf"/>
</dbReference>
<feature type="domain" description="Rhodanese" evidence="1">
    <location>
        <begin position="41"/>
        <end position="125"/>
    </location>
</feature>
<evidence type="ECO:0000259" key="1">
    <source>
        <dbReference type="PROSITE" id="PS50206"/>
    </source>
</evidence>
<dbReference type="CDD" id="cd00158">
    <property type="entry name" value="RHOD"/>
    <property type="match status" value="1"/>
</dbReference>
<evidence type="ECO:0000313" key="2">
    <source>
        <dbReference type="EMBL" id="VAW84576.1"/>
    </source>
</evidence>
<dbReference type="InterPro" id="IPR001763">
    <property type="entry name" value="Rhodanese-like_dom"/>
</dbReference>
<protein>
    <recommendedName>
        <fullName evidence="1">Rhodanese domain-containing protein</fullName>
    </recommendedName>
</protein>
<dbReference type="PROSITE" id="PS50206">
    <property type="entry name" value="RHODANESE_3"/>
    <property type="match status" value="1"/>
</dbReference>
<dbReference type="AlphaFoldDB" id="A0A3B0ZVH3"/>